<sequence>DSDKVAWQFACRSSIGMVCPLLEKESPLLKDFDGFVGEFETTFRNLDKVRTTATRIRKLTQGSKSASSYASEFRQISSNLDWDEVALIDQFRIGFKNDIKDLLLTMKDPTSLNDAISKAVRCDNRLFERCRERQPMQIDSTRARTLSEEEKQRQQANNLCLYCGEPGHIAKSCPRKNNAKHRIDAVKTNLENLRKEEPNCISIQLSNKSMLPVNALIDSGASACFLDYMLAHKYNLPINTKSTPLSVEVIDGQEISSEAVIHKTGPLLLCYQNYYKEIIFNLIQTPHH</sequence>
<evidence type="ECO:0000313" key="1">
    <source>
        <dbReference type="EMBL" id="CAG8522341.1"/>
    </source>
</evidence>
<evidence type="ECO:0000313" key="2">
    <source>
        <dbReference type="Proteomes" id="UP000789702"/>
    </source>
</evidence>
<keyword evidence="2" id="KW-1185">Reference proteome</keyword>
<proteinExistence type="predicted"/>
<comment type="caution">
    <text evidence="1">The sequence shown here is derived from an EMBL/GenBank/DDBJ whole genome shotgun (WGS) entry which is preliminary data.</text>
</comment>
<name>A0ACA9LC35_9GLOM</name>
<organism evidence="1 2">
    <name type="scientific">Dentiscutata heterogama</name>
    <dbReference type="NCBI Taxonomy" id="1316150"/>
    <lineage>
        <taxon>Eukaryota</taxon>
        <taxon>Fungi</taxon>
        <taxon>Fungi incertae sedis</taxon>
        <taxon>Mucoromycota</taxon>
        <taxon>Glomeromycotina</taxon>
        <taxon>Glomeromycetes</taxon>
        <taxon>Diversisporales</taxon>
        <taxon>Gigasporaceae</taxon>
        <taxon>Dentiscutata</taxon>
    </lineage>
</organism>
<feature type="non-terminal residue" evidence="1">
    <location>
        <position position="1"/>
    </location>
</feature>
<accession>A0ACA9LC35</accession>
<gene>
    <name evidence="1" type="ORF">DHETER_LOCUS3978</name>
</gene>
<reference evidence="1" key="1">
    <citation type="submission" date="2021-06" db="EMBL/GenBank/DDBJ databases">
        <authorList>
            <person name="Kallberg Y."/>
            <person name="Tangrot J."/>
            <person name="Rosling A."/>
        </authorList>
    </citation>
    <scope>NUCLEOTIDE SEQUENCE</scope>
    <source>
        <strain evidence="1">IL203A</strain>
    </source>
</reference>
<dbReference type="EMBL" id="CAJVPU010003738">
    <property type="protein sequence ID" value="CAG8522341.1"/>
    <property type="molecule type" value="Genomic_DNA"/>
</dbReference>
<dbReference type="Proteomes" id="UP000789702">
    <property type="component" value="Unassembled WGS sequence"/>
</dbReference>
<protein>
    <submittedName>
        <fullName evidence="1">9941_t:CDS:1</fullName>
    </submittedName>
</protein>